<dbReference type="AlphaFoldDB" id="A0A059V5W2"/>
<accession>A0A059V5W2</accession>
<evidence type="ECO:0000313" key="1">
    <source>
        <dbReference type="EMBL" id="KPM67998.1"/>
    </source>
</evidence>
<dbReference type="EMBL" id="LKKS01000026">
    <property type="protein sequence ID" value="KPM67998.1"/>
    <property type="molecule type" value="Genomic_DNA"/>
</dbReference>
<dbReference type="Proteomes" id="UP000278162">
    <property type="component" value="Unassembled WGS sequence"/>
</dbReference>
<proteinExistence type="predicted"/>
<dbReference type="InterPro" id="IPR011990">
    <property type="entry name" value="TPR-like_helical_dom_sf"/>
</dbReference>
<dbReference type="RefSeq" id="WP_013974567.1">
    <property type="nucleotide sequence ID" value="NZ_CP007620.1"/>
</dbReference>
<evidence type="ECO:0000313" key="2">
    <source>
        <dbReference type="EMBL" id="RNF81553.1"/>
    </source>
</evidence>
<dbReference type="Gene3D" id="1.20.58.320">
    <property type="entry name" value="TPR-like"/>
    <property type="match status" value="1"/>
</dbReference>
<dbReference type="OrthoDB" id="7593450at2"/>
<evidence type="ECO:0000313" key="3">
    <source>
        <dbReference type="Proteomes" id="UP000050437"/>
    </source>
</evidence>
<organism evidence="1 3">
    <name type="scientific">Pseudomonas putida</name>
    <name type="common">Arthrobacter siderocapsulatus</name>
    <dbReference type="NCBI Taxonomy" id="303"/>
    <lineage>
        <taxon>Bacteria</taxon>
        <taxon>Pseudomonadati</taxon>
        <taxon>Pseudomonadota</taxon>
        <taxon>Gammaproteobacteria</taxon>
        <taxon>Pseudomonadales</taxon>
        <taxon>Pseudomonadaceae</taxon>
        <taxon>Pseudomonas</taxon>
    </lineage>
</organism>
<protein>
    <submittedName>
        <fullName evidence="2">DUF924 domain-containing protein</fullName>
    </submittedName>
</protein>
<dbReference type="Gene3D" id="1.25.40.10">
    <property type="entry name" value="Tetratricopeptide repeat domain"/>
    <property type="match status" value="1"/>
</dbReference>
<dbReference type="Pfam" id="PF06041">
    <property type="entry name" value="DUF924"/>
    <property type="match status" value="1"/>
</dbReference>
<dbReference type="EMBL" id="RJAI01000080">
    <property type="protein sequence ID" value="RNF81553.1"/>
    <property type="molecule type" value="Genomic_DNA"/>
</dbReference>
<sequence length="198" mass="23189">MLAPWQPLLEWWFGWGTSPQAVADEKSTLWFGKHHDADAHALFGDLVEHALAGGLDEWQQSPQGWLGLLILLDQLPRMIYRDTPRAFEGDRRAQVVAMQGLQKNWDYQLLPIQRVFVLLVLEHAEVLDWQNLCVERYQVLLDEQPEANRRLFEGFLDYAEQHQRVIARFGRFPHRNLVLERPSTSEEMDFLLEPGSRF</sequence>
<name>A0A059V5W2_PSEPU</name>
<reference evidence="1 3" key="1">
    <citation type="submission" date="2015-10" db="EMBL/GenBank/DDBJ databases">
        <title>Pseudomonas putida clinical strains.</title>
        <authorList>
            <person name="Molina L."/>
            <person name="Udaondo Z."/>
        </authorList>
    </citation>
    <scope>NUCLEOTIDE SEQUENCE [LARGE SCALE GENOMIC DNA]</scope>
    <source>
        <strain evidence="1 3">HB13667</strain>
    </source>
</reference>
<dbReference type="GeneID" id="97170399"/>
<dbReference type="Proteomes" id="UP000050437">
    <property type="component" value="Unassembled WGS sequence"/>
</dbReference>
<dbReference type="InterPro" id="IPR010323">
    <property type="entry name" value="DUF924"/>
</dbReference>
<reference evidence="2 4" key="2">
    <citation type="submission" date="2018-10" db="EMBL/GenBank/DDBJ databases">
        <title>An outbreak of IMP-63 producing strain in France.</title>
        <authorList>
            <person name="Bour M."/>
            <person name="Liapis E."/>
            <person name="Plesiat P."/>
        </authorList>
    </citation>
    <scope>NUCLEOTIDE SEQUENCE [LARGE SCALE GENOMIC DNA]</scope>
    <source>
        <strain evidence="2 4">12917</strain>
    </source>
</reference>
<dbReference type="SUPFAM" id="SSF48452">
    <property type="entry name" value="TPR-like"/>
    <property type="match status" value="1"/>
</dbReference>
<dbReference type="KEGG" id="ppud:DW66_5276"/>
<gene>
    <name evidence="2" type="ORF">EFK07_26360</name>
    <name evidence="1" type="ORF">HB13667_05030</name>
</gene>
<dbReference type="PATRIC" id="fig|303.167.peg.5562"/>
<evidence type="ECO:0000313" key="4">
    <source>
        <dbReference type="Proteomes" id="UP000278162"/>
    </source>
</evidence>
<comment type="caution">
    <text evidence="1">The sequence shown here is derived from an EMBL/GenBank/DDBJ whole genome shotgun (WGS) entry which is preliminary data.</text>
</comment>